<organism evidence="1 2">
    <name type="scientific">Sphaerodactylus townsendi</name>
    <dbReference type="NCBI Taxonomy" id="933632"/>
    <lineage>
        <taxon>Eukaryota</taxon>
        <taxon>Metazoa</taxon>
        <taxon>Chordata</taxon>
        <taxon>Craniata</taxon>
        <taxon>Vertebrata</taxon>
        <taxon>Euteleostomi</taxon>
        <taxon>Lepidosauria</taxon>
        <taxon>Squamata</taxon>
        <taxon>Bifurcata</taxon>
        <taxon>Gekkota</taxon>
        <taxon>Sphaerodactylidae</taxon>
        <taxon>Sphaerodactylus</taxon>
    </lineage>
</organism>
<dbReference type="Proteomes" id="UP000827872">
    <property type="component" value="Linkage Group LG05"/>
</dbReference>
<protein>
    <submittedName>
        <fullName evidence="1">Uncharacterized protein</fullName>
    </submittedName>
</protein>
<comment type="caution">
    <text evidence="1">The sequence shown here is derived from an EMBL/GenBank/DDBJ whole genome shotgun (WGS) entry which is preliminary data.</text>
</comment>
<name>A0ACB8F279_9SAUR</name>
<accession>A0ACB8F279</accession>
<keyword evidence="2" id="KW-1185">Reference proteome</keyword>
<reference evidence="1" key="1">
    <citation type="submission" date="2021-08" db="EMBL/GenBank/DDBJ databases">
        <title>The first chromosome-level gecko genome reveals the dynamic sex chromosomes of Neotropical dwarf geckos (Sphaerodactylidae: Sphaerodactylus).</title>
        <authorList>
            <person name="Pinto B.J."/>
            <person name="Keating S.E."/>
            <person name="Gamble T."/>
        </authorList>
    </citation>
    <scope>NUCLEOTIDE SEQUENCE</scope>
    <source>
        <strain evidence="1">TG3544</strain>
    </source>
</reference>
<dbReference type="EMBL" id="CM037618">
    <property type="protein sequence ID" value="KAH7999021.1"/>
    <property type="molecule type" value="Genomic_DNA"/>
</dbReference>
<evidence type="ECO:0000313" key="1">
    <source>
        <dbReference type="EMBL" id="KAH7999021.1"/>
    </source>
</evidence>
<proteinExistence type="predicted"/>
<evidence type="ECO:0000313" key="2">
    <source>
        <dbReference type="Proteomes" id="UP000827872"/>
    </source>
</evidence>
<sequence>MPASQWSERCLILGLGVVAVLLSGVDPRPATSRLHLEAIKQSLLERLGLERPPVVWQALDRDGLRRAHHVYHEMLSQLRANQSAAEPETAVHLLRAKLKLVPEGPPGRLEVASDFHGPFYSLELSRTASLHQNLLVLRAELRLFKEALYLPAISRSNSTWPLHVNIYKLADGDGGTPKLLGSQVLSRTSQTLDLRDAVDHWMANTEQRLLLGLEFLADATTLLATTEGAETLTLEVATQERVRVRKPRQLDEECGKGEGKCCLRSLKVSFEAIGWSDWVVAPSSYSMKFCKGSCPHNYKPASIHAQIKSRLHRLSGETPAPCCVPAGYEPMVIMHYGSEGKLVTQVFPDMIVTRCHCA</sequence>
<gene>
    <name evidence="1" type="ORF">K3G42_003968</name>
</gene>